<dbReference type="EMBL" id="SDMP01000002">
    <property type="protein sequence ID" value="RYR70605.1"/>
    <property type="molecule type" value="Genomic_DNA"/>
</dbReference>
<evidence type="ECO:0000256" key="2">
    <source>
        <dbReference type="SAM" id="Coils"/>
    </source>
</evidence>
<dbReference type="InterPro" id="IPR008974">
    <property type="entry name" value="TRAF-like"/>
</dbReference>
<feature type="domain" description="MATH" evidence="3">
    <location>
        <begin position="37"/>
        <end position="152"/>
    </location>
</feature>
<name>A0A445E5L9_ARAHY</name>
<organism evidence="4 5">
    <name type="scientific">Arachis hypogaea</name>
    <name type="common">Peanut</name>
    <dbReference type="NCBI Taxonomy" id="3818"/>
    <lineage>
        <taxon>Eukaryota</taxon>
        <taxon>Viridiplantae</taxon>
        <taxon>Streptophyta</taxon>
        <taxon>Embryophyta</taxon>
        <taxon>Tracheophyta</taxon>
        <taxon>Spermatophyta</taxon>
        <taxon>Magnoliopsida</taxon>
        <taxon>eudicotyledons</taxon>
        <taxon>Gunneridae</taxon>
        <taxon>Pentapetalae</taxon>
        <taxon>rosids</taxon>
        <taxon>fabids</taxon>
        <taxon>Fabales</taxon>
        <taxon>Fabaceae</taxon>
        <taxon>Papilionoideae</taxon>
        <taxon>50 kb inversion clade</taxon>
        <taxon>dalbergioids sensu lato</taxon>
        <taxon>Dalbergieae</taxon>
        <taxon>Pterocarpus clade</taxon>
        <taxon>Arachis</taxon>
    </lineage>
</organism>
<accession>A0A445E5L9</accession>
<dbReference type="InterPro" id="IPR002083">
    <property type="entry name" value="MATH/TRAF_dom"/>
</dbReference>
<evidence type="ECO:0000313" key="5">
    <source>
        <dbReference type="Proteomes" id="UP000289738"/>
    </source>
</evidence>
<dbReference type="Proteomes" id="UP000289738">
    <property type="component" value="Chromosome A02"/>
</dbReference>
<gene>
    <name evidence="4" type="ORF">Ahy_A02g004934</name>
</gene>
<keyword evidence="5" id="KW-1185">Reference proteome</keyword>
<dbReference type="CDD" id="cd00121">
    <property type="entry name" value="MATH"/>
    <property type="match status" value="2"/>
</dbReference>
<dbReference type="PANTHER" id="PTHR46236">
    <property type="entry name" value="TRAF-LIKE SUPERFAMILY PROTEIN"/>
    <property type="match status" value="1"/>
</dbReference>
<evidence type="ECO:0000256" key="1">
    <source>
        <dbReference type="ARBA" id="ARBA00023054"/>
    </source>
</evidence>
<dbReference type="SUPFAM" id="SSF49599">
    <property type="entry name" value="TRAF domain-like"/>
    <property type="match status" value="2"/>
</dbReference>
<dbReference type="Gene3D" id="2.60.210.10">
    <property type="entry name" value="Apoptosis, Tumor Necrosis Factor Receptor Associated Protein 2, Chain A"/>
    <property type="match status" value="2"/>
</dbReference>
<sequence>MVIESPYVRRGTLFLSIGVALIRWYQMENQEKIGETFETFKWTIKDLSKLNTKKLYSQNFNIGGHPWRILMYPKGNNVDAGTLPCVETRFSKFKLVLINQVNDKLTQTKETQHTFNARESDWGFTSFIPLAHFYDHSKGFIVNNTCIIEAKISVSTPELEKKVDQPALPVSVQVPAEPIEHADNPLSMDMSAIPIDELVDFRGLGKIEKAFVPLLDDVCAKHPSVIGCQKKRSRRFSEWAFTALGRVLHFLKTKKARDMDEEACSHLQILWEELETFRFDLTWLEPHVQSALGMKNYMERSAKVKGVKENVAALEMEMKKLKAMVAAVEVDLELARRELVKVEEGFEERDLDVVWYEMENQESIGETFETFKWTIKDLSKLNTKKIYSQEFFIGNKVVYLSMYLDAGDAATLPNGWTRFSKFQLVLINQVNSKMTEVRETQHTFNARESDWGFISFIPLADFYDHSKGFIVDDTCIIEAKISVSHPELEKKVDEAAPPISVQVPAKPIEHADNPLPMDISAIPIDELVDFRGLGKVEKAFVPLLDEVYAKHPSVIGCQKKRSRRFSEWAFTALGRVLHFLKTKKVRDMDEEACSHLQILWEELETFRFNLTWLEPHVQSALGMKNYMERSAKVKSVKENVAALEMEMKKLKAMVASVEVDLEMARRELVKVEEGFEEIDLDAEVCHRHPNDNHVMSLVTKYNNNKNNLVDFKGLCEVRKDFVQLFEEACSKHPELVRGVKRRNWSQNLTERLFMILGRVLHFLKSYKDVKDMNDDTYDEEIQDLWEQLKSFGFDDLI</sequence>
<dbReference type="STRING" id="3818.A0A445E5L9"/>
<comment type="caution">
    <text evidence="4">The sequence shown here is derived from an EMBL/GenBank/DDBJ whole genome shotgun (WGS) entry which is preliminary data.</text>
</comment>
<dbReference type="SMART" id="SM00061">
    <property type="entry name" value="MATH"/>
    <property type="match status" value="2"/>
</dbReference>
<keyword evidence="1 2" id="KW-0175">Coiled coil</keyword>
<feature type="coiled-coil region" evidence="2">
    <location>
        <begin position="633"/>
        <end position="667"/>
    </location>
</feature>
<dbReference type="PANTHER" id="PTHR46236:SF35">
    <property type="entry name" value="MATH DOMAIN-CONTAINING PROTEIN"/>
    <property type="match status" value="1"/>
</dbReference>
<reference evidence="4 5" key="1">
    <citation type="submission" date="2019-01" db="EMBL/GenBank/DDBJ databases">
        <title>Sequencing of cultivated peanut Arachis hypogaea provides insights into genome evolution and oil improvement.</title>
        <authorList>
            <person name="Chen X."/>
        </authorList>
    </citation>
    <scope>NUCLEOTIDE SEQUENCE [LARGE SCALE GENOMIC DNA]</scope>
    <source>
        <strain evidence="5">cv. Fuhuasheng</strain>
        <tissue evidence="4">Leaves</tissue>
    </source>
</reference>
<protein>
    <recommendedName>
        <fullName evidence="3">MATH domain-containing protein</fullName>
    </recommendedName>
</protein>
<evidence type="ECO:0000259" key="3">
    <source>
        <dbReference type="PROSITE" id="PS50144"/>
    </source>
</evidence>
<dbReference type="PROSITE" id="PS50144">
    <property type="entry name" value="MATH"/>
    <property type="match status" value="2"/>
</dbReference>
<evidence type="ECO:0000313" key="4">
    <source>
        <dbReference type="EMBL" id="RYR70605.1"/>
    </source>
</evidence>
<feature type="domain" description="MATH" evidence="3">
    <location>
        <begin position="336"/>
        <end position="481"/>
    </location>
</feature>
<dbReference type="Pfam" id="PF22486">
    <property type="entry name" value="MATH_2"/>
    <property type="match status" value="2"/>
</dbReference>
<dbReference type="InterPro" id="IPR050804">
    <property type="entry name" value="MCC"/>
</dbReference>
<feature type="coiled-coil region" evidence="2">
    <location>
        <begin position="304"/>
        <end position="338"/>
    </location>
</feature>
<proteinExistence type="predicted"/>
<dbReference type="AlphaFoldDB" id="A0A445E5L9"/>